<name>A0ABD3WM79_SINWO</name>
<sequence>FAFEVALNGNIRFSKCWRISVKGVTFAKLSSTLSTDIKSCDDINNVRPNKVIDAVGEPIASP</sequence>
<evidence type="ECO:0000313" key="2">
    <source>
        <dbReference type="Proteomes" id="UP001634394"/>
    </source>
</evidence>
<proteinExistence type="predicted"/>
<feature type="non-terminal residue" evidence="1">
    <location>
        <position position="62"/>
    </location>
</feature>
<dbReference type="AlphaFoldDB" id="A0ABD3WM79"/>
<dbReference type="EMBL" id="JBJQND010000006">
    <property type="protein sequence ID" value="KAL3873863.1"/>
    <property type="molecule type" value="Genomic_DNA"/>
</dbReference>
<organism evidence="1 2">
    <name type="scientific">Sinanodonta woodiana</name>
    <name type="common">Chinese pond mussel</name>
    <name type="synonym">Anodonta woodiana</name>
    <dbReference type="NCBI Taxonomy" id="1069815"/>
    <lineage>
        <taxon>Eukaryota</taxon>
        <taxon>Metazoa</taxon>
        <taxon>Spiralia</taxon>
        <taxon>Lophotrochozoa</taxon>
        <taxon>Mollusca</taxon>
        <taxon>Bivalvia</taxon>
        <taxon>Autobranchia</taxon>
        <taxon>Heteroconchia</taxon>
        <taxon>Palaeoheterodonta</taxon>
        <taxon>Unionida</taxon>
        <taxon>Unionoidea</taxon>
        <taxon>Unionidae</taxon>
        <taxon>Unioninae</taxon>
        <taxon>Sinanodonta</taxon>
    </lineage>
</organism>
<keyword evidence="2" id="KW-1185">Reference proteome</keyword>
<gene>
    <name evidence="1" type="ORF">ACJMK2_036947</name>
</gene>
<feature type="non-terminal residue" evidence="1">
    <location>
        <position position="1"/>
    </location>
</feature>
<accession>A0ABD3WM79</accession>
<evidence type="ECO:0000313" key="1">
    <source>
        <dbReference type="EMBL" id="KAL3873863.1"/>
    </source>
</evidence>
<comment type="caution">
    <text evidence="1">The sequence shown here is derived from an EMBL/GenBank/DDBJ whole genome shotgun (WGS) entry which is preliminary data.</text>
</comment>
<reference evidence="1 2" key="1">
    <citation type="submission" date="2024-11" db="EMBL/GenBank/DDBJ databases">
        <title>Chromosome-level genome assembly of the freshwater bivalve Anodonta woodiana.</title>
        <authorList>
            <person name="Chen X."/>
        </authorList>
    </citation>
    <scope>NUCLEOTIDE SEQUENCE [LARGE SCALE GENOMIC DNA]</scope>
    <source>
        <strain evidence="1">MN2024</strain>
        <tissue evidence="1">Gills</tissue>
    </source>
</reference>
<dbReference type="Proteomes" id="UP001634394">
    <property type="component" value="Unassembled WGS sequence"/>
</dbReference>
<protein>
    <submittedName>
        <fullName evidence="1">Uncharacterized protein</fullName>
    </submittedName>
</protein>